<organism evidence="3 4">
    <name type="scientific">Thermomonospora echinospora</name>
    <dbReference type="NCBI Taxonomy" id="1992"/>
    <lineage>
        <taxon>Bacteria</taxon>
        <taxon>Bacillati</taxon>
        <taxon>Actinomycetota</taxon>
        <taxon>Actinomycetes</taxon>
        <taxon>Streptosporangiales</taxon>
        <taxon>Thermomonosporaceae</taxon>
        <taxon>Thermomonospora</taxon>
    </lineage>
</organism>
<evidence type="ECO:0000313" key="3">
    <source>
        <dbReference type="EMBL" id="SEG60803.1"/>
    </source>
</evidence>
<dbReference type="Pfam" id="PF05685">
    <property type="entry name" value="Uma2"/>
    <property type="match status" value="1"/>
</dbReference>
<feature type="domain" description="Putative restriction endonuclease" evidence="2">
    <location>
        <begin position="30"/>
        <end position="147"/>
    </location>
</feature>
<dbReference type="Gene3D" id="3.90.1570.10">
    <property type="entry name" value="tt1808, chain A"/>
    <property type="match status" value="1"/>
</dbReference>
<reference evidence="4" key="1">
    <citation type="submission" date="2016-10" db="EMBL/GenBank/DDBJ databases">
        <authorList>
            <person name="Varghese N."/>
            <person name="Submissions S."/>
        </authorList>
    </citation>
    <scope>NUCLEOTIDE SEQUENCE [LARGE SCALE GENOMIC DNA]</scope>
    <source>
        <strain evidence="4">DSM 43163</strain>
    </source>
</reference>
<keyword evidence="3" id="KW-0255">Endonuclease</keyword>
<dbReference type="AlphaFoldDB" id="A0A1H6BJC7"/>
<dbReference type="SUPFAM" id="SSF52980">
    <property type="entry name" value="Restriction endonuclease-like"/>
    <property type="match status" value="1"/>
</dbReference>
<gene>
    <name evidence="3" type="ORF">SAMN04489712_107158</name>
</gene>
<feature type="region of interest" description="Disordered" evidence="1">
    <location>
        <begin position="232"/>
        <end position="255"/>
    </location>
</feature>
<dbReference type="Proteomes" id="UP000236723">
    <property type="component" value="Unassembled WGS sequence"/>
</dbReference>
<dbReference type="GO" id="GO:0004519">
    <property type="term" value="F:endonuclease activity"/>
    <property type="evidence" value="ECO:0007669"/>
    <property type="project" value="UniProtKB-KW"/>
</dbReference>
<keyword evidence="3" id="KW-0540">Nuclease</keyword>
<evidence type="ECO:0000259" key="2">
    <source>
        <dbReference type="Pfam" id="PF05685"/>
    </source>
</evidence>
<dbReference type="PANTHER" id="PTHR35400:SF3">
    <property type="entry name" value="SLL1072 PROTEIN"/>
    <property type="match status" value="1"/>
</dbReference>
<keyword evidence="3" id="KW-0378">Hydrolase</keyword>
<dbReference type="InterPro" id="IPR008538">
    <property type="entry name" value="Uma2"/>
</dbReference>
<sequence length="255" mass="27703">MAATLGVVGHSLLHQVLVSDLVLPLALAESTGTQSLTGHGIRLNGGTWLRADLLVCRDEQAAGGRRYVEGAPLLAVEVVSPASRGRDLGAKKDAYQRFGVPHYWVVDPTGAELRVHVYELADGGYAERAVVVPGDRRQLTEPFRLELAPASIFDRTSRWAGRRRGRNMEYIGPDLPSCEEPILVDAFGHRWPTGAEKVELEDGCPIFYGEWDERDVAIAERTYPGRVVRLDQPPGEPGTITILPGPEPAARPAGG</sequence>
<accession>A0A1H6BJC7</accession>
<dbReference type="PANTHER" id="PTHR35400">
    <property type="entry name" value="SLR1083 PROTEIN"/>
    <property type="match status" value="1"/>
</dbReference>
<protein>
    <submittedName>
        <fullName evidence="3">Putative restriction endonuclease</fullName>
    </submittedName>
</protein>
<evidence type="ECO:0000313" key="4">
    <source>
        <dbReference type="Proteomes" id="UP000236723"/>
    </source>
</evidence>
<dbReference type="EMBL" id="FNVO01000007">
    <property type="protein sequence ID" value="SEG60803.1"/>
    <property type="molecule type" value="Genomic_DNA"/>
</dbReference>
<keyword evidence="4" id="KW-1185">Reference proteome</keyword>
<dbReference type="InterPro" id="IPR012296">
    <property type="entry name" value="Nuclease_put_TT1808"/>
</dbReference>
<dbReference type="InterPro" id="IPR011335">
    <property type="entry name" value="Restrct_endonuc-II-like"/>
</dbReference>
<evidence type="ECO:0000256" key="1">
    <source>
        <dbReference type="SAM" id="MobiDB-lite"/>
    </source>
</evidence>
<proteinExistence type="predicted"/>
<dbReference type="CDD" id="cd06260">
    <property type="entry name" value="DUF820-like"/>
    <property type="match status" value="1"/>
</dbReference>
<name>A0A1H6BJC7_9ACTN</name>